<dbReference type="AlphaFoldDB" id="A0A3A1P5E9"/>
<dbReference type="Pfam" id="PF11578">
    <property type="entry name" value="DUF3237"/>
    <property type="match status" value="1"/>
</dbReference>
<dbReference type="OrthoDB" id="5294829at2"/>
<evidence type="ECO:0000313" key="2">
    <source>
        <dbReference type="EMBL" id="RIV81602.1"/>
    </source>
</evidence>
<comment type="caution">
    <text evidence="2">The sequence shown here is derived from an EMBL/GenBank/DDBJ whole genome shotgun (WGS) entry which is preliminary data.</text>
</comment>
<dbReference type="PANTHER" id="PTHR37315">
    <property type="entry name" value="UPF0311 PROTEIN BLR7842"/>
    <property type="match status" value="1"/>
</dbReference>
<accession>A0A3A1P5E9</accession>
<evidence type="ECO:0000313" key="3">
    <source>
        <dbReference type="Proteomes" id="UP000265366"/>
    </source>
</evidence>
<name>A0A3A1P5E9_9SPHN</name>
<keyword evidence="3" id="KW-1185">Reference proteome</keyword>
<protein>
    <recommendedName>
        <fullName evidence="1">UPF0311 protein D2V17_16940</fullName>
    </recommendedName>
</protein>
<dbReference type="HAMAP" id="MF_00775">
    <property type="entry name" value="UPF0311"/>
    <property type="match status" value="1"/>
</dbReference>
<gene>
    <name evidence="2" type="ORF">D2V17_16940</name>
</gene>
<sequence>MGISKLAATPSLEHAFSVRLRFPEGPRTRFQPAFSQFTRGFVSVAGGDVYGPQLNGIVVPNSGGDWPMMWASGLIDFEAHYMLETDDGTPIYVHNRGIAYSSPETLRKIEAGEPVAPEDTYLRITPRFEVPAGKHAWLGRTIFVGTAERQGNETQFEYYAVR</sequence>
<dbReference type="Gene3D" id="2.40.160.20">
    <property type="match status" value="1"/>
</dbReference>
<evidence type="ECO:0000256" key="1">
    <source>
        <dbReference type="HAMAP-Rule" id="MF_00775"/>
    </source>
</evidence>
<dbReference type="EMBL" id="QXFM01000135">
    <property type="protein sequence ID" value="RIV81602.1"/>
    <property type="molecule type" value="Genomic_DNA"/>
</dbReference>
<dbReference type="Proteomes" id="UP000265366">
    <property type="component" value="Unassembled WGS sequence"/>
</dbReference>
<proteinExistence type="inferred from homology"/>
<dbReference type="PANTHER" id="PTHR37315:SF1">
    <property type="entry name" value="UPF0311 PROTEIN BLR7842"/>
    <property type="match status" value="1"/>
</dbReference>
<organism evidence="2 3">
    <name type="scientific">Aurantiacibacter xanthus</name>
    <dbReference type="NCBI Taxonomy" id="1784712"/>
    <lineage>
        <taxon>Bacteria</taxon>
        <taxon>Pseudomonadati</taxon>
        <taxon>Pseudomonadota</taxon>
        <taxon>Alphaproteobacteria</taxon>
        <taxon>Sphingomonadales</taxon>
        <taxon>Erythrobacteraceae</taxon>
        <taxon>Aurantiacibacter</taxon>
    </lineage>
</organism>
<dbReference type="InterPro" id="IPR020915">
    <property type="entry name" value="UPF0311"/>
</dbReference>
<comment type="similarity">
    <text evidence="1">Belongs to the UPF0311 family.</text>
</comment>
<reference evidence="2 3" key="1">
    <citation type="submission" date="2018-08" db="EMBL/GenBank/DDBJ databases">
        <title>Erythrobacter zhengii sp.nov., a bacterium isolated from deep-sea sediment.</title>
        <authorList>
            <person name="Fang C."/>
            <person name="Wu Y.-H."/>
            <person name="Sun C."/>
            <person name="Wang H."/>
            <person name="Cheng H."/>
            <person name="Meng F.-X."/>
            <person name="Wang C.-S."/>
            <person name="Xu X.-W."/>
        </authorList>
    </citation>
    <scope>NUCLEOTIDE SEQUENCE [LARGE SCALE GENOMIC DNA]</scope>
    <source>
        <strain evidence="2 3">CCTCC AB 2015396</strain>
    </source>
</reference>